<dbReference type="Pfam" id="PF01061">
    <property type="entry name" value="ABC2_membrane"/>
    <property type="match status" value="2"/>
</dbReference>
<keyword evidence="2 5" id="KW-0812">Transmembrane</keyword>
<dbReference type="PANTHER" id="PTHR43229:SF2">
    <property type="entry name" value="NODULATION PROTEIN J"/>
    <property type="match status" value="1"/>
</dbReference>
<dbReference type="InterPro" id="IPR013525">
    <property type="entry name" value="ABC2_TM"/>
</dbReference>
<evidence type="ECO:0000256" key="3">
    <source>
        <dbReference type="ARBA" id="ARBA00022989"/>
    </source>
</evidence>
<evidence type="ECO:0000256" key="4">
    <source>
        <dbReference type="ARBA" id="ARBA00023136"/>
    </source>
</evidence>
<dbReference type="AlphaFoldDB" id="A0A4R6JKF1"/>
<keyword evidence="5" id="KW-1003">Cell membrane</keyword>
<evidence type="ECO:0000313" key="9">
    <source>
        <dbReference type="Proteomes" id="UP000294901"/>
    </source>
</evidence>
<dbReference type="RefSeq" id="WP_133871425.1">
    <property type="nucleotide sequence ID" value="NZ_BOMD01000101.1"/>
</dbReference>
<comment type="similarity">
    <text evidence="5">Belongs to the ABC-2 integral membrane protein family.</text>
</comment>
<feature type="transmembrane region" description="Helical" evidence="5">
    <location>
        <begin position="150"/>
        <end position="171"/>
    </location>
</feature>
<organism evidence="8 9">
    <name type="scientific">Paractinoplanes brasiliensis</name>
    <dbReference type="NCBI Taxonomy" id="52695"/>
    <lineage>
        <taxon>Bacteria</taxon>
        <taxon>Bacillati</taxon>
        <taxon>Actinomycetota</taxon>
        <taxon>Actinomycetes</taxon>
        <taxon>Micromonosporales</taxon>
        <taxon>Micromonosporaceae</taxon>
        <taxon>Paractinoplanes</taxon>
    </lineage>
</organism>
<feature type="transmembrane region" description="Helical" evidence="5">
    <location>
        <begin position="33"/>
        <end position="53"/>
    </location>
</feature>
<feature type="transmembrane region" description="Helical" evidence="5">
    <location>
        <begin position="426"/>
        <end position="447"/>
    </location>
</feature>
<dbReference type="Proteomes" id="UP000294901">
    <property type="component" value="Unassembled WGS sequence"/>
</dbReference>
<keyword evidence="9" id="KW-1185">Reference proteome</keyword>
<dbReference type="GO" id="GO:0005886">
    <property type="term" value="C:plasma membrane"/>
    <property type="evidence" value="ECO:0007669"/>
    <property type="project" value="UniProtKB-SubCell"/>
</dbReference>
<feature type="transmembrane region" description="Helical" evidence="5">
    <location>
        <begin position="454"/>
        <end position="474"/>
    </location>
</feature>
<dbReference type="GO" id="GO:0140359">
    <property type="term" value="F:ABC-type transporter activity"/>
    <property type="evidence" value="ECO:0007669"/>
    <property type="project" value="InterPro"/>
</dbReference>
<feature type="domain" description="ABC transmembrane type-2" evidence="7">
    <location>
        <begin position="310"/>
        <end position="538"/>
    </location>
</feature>
<sequence length="539" mass="56025">MSVETLDPVRGEERSRLAALTGHAVRGFLRNPLAAFFTLAFPLAFLVIVSTIIGGQTTEDGVPIVQFLVAPFAVFGVAQASFVLVATDTAVLRERGVLLRLRATPVPRHIVLAARVGASAVVAGLTVLVLTVVGVLAYGVQVVWNKVPAALVTLLVGIACCTALGLALAAWSRTVTATQALAQGLLISLAFISDVFIVGADLPRPLAWAGSVLPLKHFAGALAETFEPGGGLGLSPGHLAVLLGWTVAGVLLARMRFGWEPRERAAAGSATAATTDPVRRNLSPPKEGARRSSLRGQISYALLGLRRDVLSVFFAIVFPALLLALFPTVFGDVRVHGLTMAQYLFAGLAAYTVAVTAFVDMPEGVVGARSAGVLKRLLGTPLPFRWYVAGRVCAALIVGVLGVAVLAVVGIGFLDVRVDPVRLPAVVVAVVLGSLCFSALGLAVAALLPAARSLVAVTLGILLPLCFVSEIFVVGDRPLPGALTAVADVFPLRHLLQALLTATRPDVTGAGFAWSHLAVVAAWAGLGLVVARLRRSNLV</sequence>
<dbReference type="PROSITE" id="PS51012">
    <property type="entry name" value="ABC_TM2"/>
    <property type="match status" value="1"/>
</dbReference>
<accession>A0A4R6JKF1</accession>
<feature type="transmembrane region" description="Helical" evidence="5">
    <location>
        <begin position="513"/>
        <end position="533"/>
    </location>
</feature>
<dbReference type="OrthoDB" id="9786643at2"/>
<dbReference type="PANTHER" id="PTHR43229">
    <property type="entry name" value="NODULATION PROTEIN J"/>
    <property type="match status" value="1"/>
</dbReference>
<evidence type="ECO:0000256" key="1">
    <source>
        <dbReference type="ARBA" id="ARBA00004141"/>
    </source>
</evidence>
<reference evidence="8 9" key="1">
    <citation type="submission" date="2019-03" db="EMBL/GenBank/DDBJ databases">
        <title>Sequencing the genomes of 1000 actinobacteria strains.</title>
        <authorList>
            <person name="Klenk H.-P."/>
        </authorList>
    </citation>
    <scope>NUCLEOTIDE SEQUENCE [LARGE SCALE GENOMIC DNA]</scope>
    <source>
        <strain evidence="8 9">DSM 43805</strain>
    </source>
</reference>
<feature type="transmembrane region" description="Helical" evidence="5">
    <location>
        <begin position="392"/>
        <end position="414"/>
    </location>
</feature>
<keyword evidence="5" id="KW-0813">Transport</keyword>
<feature type="transmembrane region" description="Helical" evidence="5">
    <location>
        <begin position="65"/>
        <end position="91"/>
    </location>
</feature>
<feature type="transmembrane region" description="Helical" evidence="5">
    <location>
        <begin position="237"/>
        <end position="255"/>
    </location>
</feature>
<dbReference type="InterPro" id="IPR051784">
    <property type="entry name" value="Nod_factor_ABC_transporter"/>
</dbReference>
<evidence type="ECO:0000256" key="2">
    <source>
        <dbReference type="ARBA" id="ARBA00022692"/>
    </source>
</evidence>
<keyword evidence="4 5" id="KW-0472">Membrane</keyword>
<feature type="transmembrane region" description="Helical" evidence="5">
    <location>
        <begin position="309"/>
        <end position="329"/>
    </location>
</feature>
<feature type="transmembrane region" description="Helical" evidence="5">
    <location>
        <begin position="180"/>
        <end position="200"/>
    </location>
</feature>
<evidence type="ECO:0000256" key="5">
    <source>
        <dbReference type="RuleBase" id="RU361157"/>
    </source>
</evidence>
<evidence type="ECO:0000259" key="7">
    <source>
        <dbReference type="PROSITE" id="PS51012"/>
    </source>
</evidence>
<proteinExistence type="inferred from homology"/>
<keyword evidence="3 5" id="KW-1133">Transmembrane helix</keyword>
<evidence type="ECO:0000256" key="6">
    <source>
        <dbReference type="SAM" id="MobiDB-lite"/>
    </source>
</evidence>
<dbReference type="InterPro" id="IPR047817">
    <property type="entry name" value="ABC2_TM_bact-type"/>
</dbReference>
<comment type="caution">
    <text evidence="8">The sequence shown here is derived from an EMBL/GenBank/DDBJ whole genome shotgun (WGS) entry which is preliminary data.</text>
</comment>
<comment type="subcellular location">
    <subcellularLocation>
        <location evidence="5">Cell membrane</location>
        <topology evidence="5">Multi-pass membrane protein</topology>
    </subcellularLocation>
    <subcellularLocation>
        <location evidence="1">Membrane</location>
        <topology evidence="1">Multi-pass membrane protein</topology>
    </subcellularLocation>
</comment>
<evidence type="ECO:0000313" key="8">
    <source>
        <dbReference type="EMBL" id="TDO36710.1"/>
    </source>
</evidence>
<name>A0A4R6JKF1_9ACTN</name>
<gene>
    <name evidence="8" type="ORF">C8E87_0291</name>
</gene>
<feature type="transmembrane region" description="Helical" evidence="5">
    <location>
        <begin position="112"/>
        <end position="138"/>
    </location>
</feature>
<dbReference type="EMBL" id="SNWR01000001">
    <property type="protein sequence ID" value="TDO36710.1"/>
    <property type="molecule type" value="Genomic_DNA"/>
</dbReference>
<feature type="region of interest" description="Disordered" evidence="6">
    <location>
        <begin position="268"/>
        <end position="290"/>
    </location>
</feature>
<protein>
    <recommendedName>
        <fullName evidence="5">Transport permease protein</fullName>
    </recommendedName>
</protein>
<comment type="caution">
    <text evidence="5">Lacks conserved residue(s) required for the propagation of feature annotation.</text>
</comment>
<feature type="transmembrane region" description="Helical" evidence="5">
    <location>
        <begin position="341"/>
        <end position="359"/>
    </location>
</feature>